<dbReference type="SMART" id="SM00342">
    <property type="entry name" value="HTH_ARAC"/>
    <property type="match status" value="1"/>
</dbReference>
<dbReference type="Pfam" id="PF12833">
    <property type="entry name" value="HTH_18"/>
    <property type="match status" value="1"/>
</dbReference>
<dbReference type="InterPro" id="IPR018060">
    <property type="entry name" value="HTH_AraC"/>
</dbReference>
<dbReference type="Gene3D" id="1.10.10.60">
    <property type="entry name" value="Homeodomain-like"/>
    <property type="match status" value="1"/>
</dbReference>
<dbReference type="SUPFAM" id="SSF52317">
    <property type="entry name" value="Class I glutamine amidotransferase-like"/>
    <property type="match status" value="1"/>
</dbReference>
<evidence type="ECO:0000313" key="4">
    <source>
        <dbReference type="EMBL" id="GGF19666.1"/>
    </source>
</evidence>
<reference evidence="5" key="1">
    <citation type="journal article" date="2019" name="Int. J. Syst. Evol. Microbiol.">
        <title>The Global Catalogue of Microorganisms (GCM) 10K type strain sequencing project: providing services to taxonomists for standard genome sequencing and annotation.</title>
        <authorList>
            <consortium name="The Broad Institute Genomics Platform"/>
            <consortium name="The Broad Institute Genome Sequencing Center for Infectious Disease"/>
            <person name="Wu L."/>
            <person name="Ma J."/>
        </authorList>
    </citation>
    <scope>NUCLEOTIDE SEQUENCE [LARGE SCALE GENOMIC DNA]</scope>
    <source>
        <strain evidence="5">CCM 7855</strain>
    </source>
</reference>
<dbReference type="InterPro" id="IPR009057">
    <property type="entry name" value="Homeodomain-like_sf"/>
</dbReference>
<organism evidence="4 5">
    <name type="scientific">Williamsia phyllosphaerae</name>
    <dbReference type="NCBI Taxonomy" id="885042"/>
    <lineage>
        <taxon>Bacteria</taxon>
        <taxon>Bacillati</taxon>
        <taxon>Actinomycetota</taxon>
        <taxon>Actinomycetes</taxon>
        <taxon>Mycobacteriales</taxon>
        <taxon>Nocardiaceae</taxon>
        <taxon>Williamsia</taxon>
    </lineage>
</organism>
<dbReference type="Pfam" id="PF01965">
    <property type="entry name" value="DJ-1_PfpI"/>
    <property type="match status" value="1"/>
</dbReference>
<accession>A0ABQ1ULG0</accession>
<comment type="caution">
    <text evidence="4">The sequence shown here is derived from an EMBL/GenBank/DDBJ whole genome shotgun (WGS) entry which is preliminary data.</text>
</comment>
<dbReference type="InterPro" id="IPR052158">
    <property type="entry name" value="INH-QAR"/>
</dbReference>
<evidence type="ECO:0000259" key="3">
    <source>
        <dbReference type="PROSITE" id="PS01124"/>
    </source>
</evidence>
<protein>
    <submittedName>
        <fullName evidence="4">AraC family transcriptional regulator</fullName>
    </submittedName>
</protein>
<dbReference type="RefSeq" id="WP_188488289.1">
    <property type="nucleotide sequence ID" value="NZ_BMCS01000001.1"/>
</dbReference>
<sequence>MHRVVALVLPNVVAFDLAIPAQIFGHAAEQEYYSFTTCGVAPGPVPSTTGYAVYAERGIDAIASADTVVVPGYAPHDVPDPVVLDALRTAAGRGARVVSVCTGAFALAAAGLLDGRKATTHWQHTDELAALYPLVDVDGDVLYVDAGQIMTSAGVAAGIDLCLHIVRTDLGADDAVRIARRMVVAPHRDGGQAQYLQRPVPADGTGLAATCDWAREHLEESLTVADMAKHAGWAPRTFARRFLSETGMTPLRWLVAQRRLEARRLLESTDMPVDEVARRSGLGTAGNLRLHLARDADSTPTAYRRTYRNRLRRP</sequence>
<evidence type="ECO:0000256" key="2">
    <source>
        <dbReference type="ARBA" id="ARBA00023163"/>
    </source>
</evidence>
<dbReference type="Gene3D" id="3.40.50.880">
    <property type="match status" value="1"/>
</dbReference>
<proteinExistence type="predicted"/>
<keyword evidence="2" id="KW-0804">Transcription</keyword>
<dbReference type="EMBL" id="BMCS01000001">
    <property type="protein sequence ID" value="GGF19666.1"/>
    <property type="molecule type" value="Genomic_DNA"/>
</dbReference>
<keyword evidence="5" id="KW-1185">Reference proteome</keyword>
<name>A0ABQ1ULG0_9NOCA</name>
<dbReference type="SUPFAM" id="SSF46689">
    <property type="entry name" value="Homeodomain-like"/>
    <property type="match status" value="2"/>
</dbReference>
<dbReference type="InterPro" id="IPR002818">
    <property type="entry name" value="DJ-1/PfpI"/>
</dbReference>
<dbReference type="InterPro" id="IPR029062">
    <property type="entry name" value="Class_I_gatase-like"/>
</dbReference>
<evidence type="ECO:0000256" key="1">
    <source>
        <dbReference type="ARBA" id="ARBA00023015"/>
    </source>
</evidence>
<dbReference type="PANTHER" id="PTHR43130">
    <property type="entry name" value="ARAC-FAMILY TRANSCRIPTIONAL REGULATOR"/>
    <property type="match status" value="1"/>
</dbReference>
<dbReference type="Proteomes" id="UP000632454">
    <property type="component" value="Unassembled WGS sequence"/>
</dbReference>
<feature type="domain" description="HTH araC/xylS-type" evidence="3">
    <location>
        <begin position="208"/>
        <end position="306"/>
    </location>
</feature>
<dbReference type="PROSITE" id="PS01124">
    <property type="entry name" value="HTH_ARAC_FAMILY_2"/>
    <property type="match status" value="1"/>
</dbReference>
<dbReference type="PANTHER" id="PTHR43130:SF3">
    <property type="entry name" value="HTH-TYPE TRANSCRIPTIONAL REGULATOR RV1931C"/>
    <property type="match status" value="1"/>
</dbReference>
<dbReference type="CDD" id="cd03137">
    <property type="entry name" value="GATase1_AraC_1"/>
    <property type="match status" value="1"/>
</dbReference>
<evidence type="ECO:0000313" key="5">
    <source>
        <dbReference type="Proteomes" id="UP000632454"/>
    </source>
</evidence>
<keyword evidence="1" id="KW-0805">Transcription regulation</keyword>
<gene>
    <name evidence="4" type="ORF">GCM10007298_14660</name>
</gene>